<name>A0A9Q8RJ04_9LEPT</name>
<organism evidence="1 2">
    <name type="scientific">Leptospira noguchii</name>
    <dbReference type="NCBI Taxonomy" id="28182"/>
    <lineage>
        <taxon>Bacteria</taxon>
        <taxon>Pseudomonadati</taxon>
        <taxon>Spirochaetota</taxon>
        <taxon>Spirochaetia</taxon>
        <taxon>Leptospirales</taxon>
        <taxon>Leptospiraceae</taxon>
        <taxon>Leptospira</taxon>
    </lineage>
</organism>
<proteinExistence type="predicted"/>
<accession>A0A9Q8RJ04</accession>
<dbReference type="RefSeq" id="WP_141597889.1">
    <property type="nucleotide sequence ID" value="NZ_CP091953.1"/>
</dbReference>
<sequence length="118" mass="14310">MQSNILLIRISIKNQASNLAKRSLNFLKLWELPRFLTMIKTGQWSIDRPKDIFCGNYHVFLKTYHDAKRYLRFWNKLKINLIFQNNHQTTILCKNFTRQIVVFEFLETTHLNPRRIKN</sequence>
<dbReference type="EMBL" id="CP091957">
    <property type="protein sequence ID" value="UOG56322.1"/>
    <property type="molecule type" value="Genomic_DNA"/>
</dbReference>
<dbReference type="AlphaFoldDB" id="A0A9Q8RJ04"/>
<gene>
    <name evidence="1" type="ORF">MAL03_16185</name>
</gene>
<evidence type="ECO:0000313" key="1">
    <source>
        <dbReference type="EMBL" id="UOG56322.1"/>
    </source>
</evidence>
<reference evidence="1" key="1">
    <citation type="submission" date="2022-02" db="EMBL/GenBank/DDBJ databases">
        <title>The genetically variable rfb locus in Leptospira is a mobile cassette and a molecular signature of serovar identity.</title>
        <authorList>
            <person name="Nieves C."/>
            <person name="Vincent A.T."/>
            <person name="Zarantonelli L."/>
            <person name="Picardeau M."/>
            <person name="Veyrier F.J."/>
            <person name="Buschiazzo A."/>
        </authorList>
    </citation>
    <scope>NUCLEOTIDE SEQUENCE</scope>
    <source>
        <strain evidence="1">IP1512017</strain>
    </source>
</reference>
<evidence type="ECO:0000313" key="2">
    <source>
        <dbReference type="Proteomes" id="UP000829829"/>
    </source>
</evidence>
<protein>
    <submittedName>
        <fullName evidence="1">Uncharacterized protein</fullName>
    </submittedName>
</protein>
<dbReference type="Proteomes" id="UP000829829">
    <property type="component" value="Chromosome 1"/>
</dbReference>